<proteinExistence type="predicted"/>
<keyword evidence="3" id="KW-1185">Reference proteome</keyword>
<dbReference type="InterPro" id="IPR023372">
    <property type="entry name" value="Rest_endonuc_II_EcoRII_N"/>
</dbReference>
<dbReference type="Pfam" id="PF09217">
    <property type="entry name" value="EcoRII-N"/>
    <property type="match status" value="1"/>
</dbReference>
<reference evidence="2 3" key="1">
    <citation type="submission" date="2024-07" db="EMBL/GenBank/DDBJ databases">
        <title>Genomes of novel Serratia strains from suburban soil.</title>
        <authorList>
            <person name="Markert E.X."/>
            <person name="Severe K."/>
            <person name="Severe L."/>
            <person name="Twing K.I."/>
            <person name="Ward L.M."/>
        </authorList>
    </citation>
    <scope>NUCLEOTIDE SEQUENCE [LARGE SCALE GENOMIC DNA]</scope>
    <source>
        <strain evidence="2 3">3C-UT</strain>
    </source>
</reference>
<dbReference type="Proteomes" id="UP001558101">
    <property type="component" value="Unassembled WGS sequence"/>
</dbReference>
<evidence type="ECO:0000313" key="3">
    <source>
        <dbReference type="Proteomes" id="UP001558101"/>
    </source>
</evidence>
<name>A0ABV3UPU5_9GAMM</name>
<dbReference type="InterPro" id="IPR015300">
    <property type="entry name" value="DNA-bd_pseudobarrel_sf"/>
</dbReference>
<accession>A0ABV3UPU5</accession>
<sequence>MKKIFSKVLSANDVGTTGAHQAGILVPKTNSELLTFLPFLDPSIKNPDAWIEVIDENGIGRRFRFVYYNNKIHDPEGTRNEYRITHMTNYFRDVNAKENDTFEISKEMNSTHYTIRVINKNNDLSVVEDKEVSVRIKIRTSWRRVH</sequence>
<evidence type="ECO:0000313" key="2">
    <source>
        <dbReference type="EMBL" id="MEX3173822.1"/>
    </source>
</evidence>
<feature type="domain" description="Restriction endonuclease type II EcoRII N-terminal" evidence="1">
    <location>
        <begin position="4"/>
        <end position="91"/>
    </location>
</feature>
<organism evidence="2 3">
    <name type="scientific">Serratia quinivorans</name>
    <dbReference type="NCBI Taxonomy" id="137545"/>
    <lineage>
        <taxon>Bacteria</taxon>
        <taxon>Pseudomonadati</taxon>
        <taxon>Pseudomonadota</taxon>
        <taxon>Gammaproteobacteria</taxon>
        <taxon>Enterobacterales</taxon>
        <taxon>Yersiniaceae</taxon>
        <taxon>Serratia</taxon>
    </lineage>
</organism>
<protein>
    <submittedName>
        <fullName evidence="2">EcoRII N-terminal effector-binding domain-containing protein</fullName>
    </submittedName>
</protein>
<dbReference type="EMBL" id="JBFQXQ010000002">
    <property type="protein sequence ID" value="MEX3173822.1"/>
    <property type="molecule type" value="Genomic_DNA"/>
</dbReference>
<dbReference type="Gene3D" id="2.40.330.10">
    <property type="entry name" value="DNA-binding pseudobarrel domain"/>
    <property type="match status" value="1"/>
</dbReference>
<dbReference type="SUPFAM" id="SSF101936">
    <property type="entry name" value="DNA-binding pseudobarrel domain"/>
    <property type="match status" value="1"/>
</dbReference>
<dbReference type="RefSeq" id="WP_368454009.1">
    <property type="nucleotide sequence ID" value="NZ_JBFQXQ010000002.1"/>
</dbReference>
<evidence type="ECO:0000259" key="1">
    <source>
        <dbReference type="Pfam" id="PF09217"/>
    </source>
</evidence>
<gene>
    <name evidence="2" type="ORF">AB4M04_17245</name>
</gene>
<comment type="caution">
    <text evidence="2">The sequence shown here is derived from an EMBL/GenBank/DDBJ whole genome shotgun (WGS) entry which is preliminary data.</text>
</comment>